<evidence type="ECO:0000259" key="1">
    <source>
        <dbReference type="Pfam" id="PF02540"/>
    </source>
</evidence>
<keyword evidence="2" id="KW-0436">Ligase</keyword>
<evidence type="ECO:0000313" key="2">
    <source>
        <dbReference type="EMBL" id="APG80622.1"/>
    </source>
</evidence>
<organism evidence="2">
    <name type="scientific">Candidatus Parvarchaeum acidiphilum ARMAN-4</name>
    <dbReference type="NCBI Taxonomy" id="662760"/>
    <lineage>
        <taxon>Archaea</taxon>
        <taxon>Candidatus Parvarchaeota</taxon>
        <taxon>Candidatus Parvarchaeum</taxon>
    </lineage>
</organism>
<proteinExistence type="predicted"/>
<dbReference type="InterPro" id="IPR014729">
    <property type="entry name" value="Rossmann-like_a/b/a_fold"/>
</dbReference>
<dbReference type="AlphaFoldDB" id="A0A1L3KS19"/>
<reference evidence="2" key="1">
    <citation type="submission" date="2016-10" db="EMBL/GenBank/DDBJ databases">
        <title>New CRISPR-Cas systems from uncultivated microbes.</title>
        <authorList>
            <person name="Burstein D."/>
            <person name="Harrington L.B."/>
            <person name="Strutt S.C."/>
            <person name="Probst A.J."/>
            <person name="Anantharaman K."/>
            <person name="Thomas B.C."/>
            <person name="Doudna J.A."/>
            <person name="Banfield J.F."/>
        </authorList>
    </citation>
    <scope>NUCLEOTIDE SEQUENCE</scope>
    <source>
        <strain evidence="2">ARMAN-4</strain>
    </source>
</reference>
<dbReference type="InterPro" id="IPR022310">
    <property type="entry name" value="NAD/GMP_synthase"/>
</dbReference>
<protein>
    <submittedName>
        <fullName evidence="2">NH(3)-dependent NAD(+) synthetase</fullName>
        <ecNumber evidence="2">6.3.5.1</ecNumber>
    </submittedName>
</protein>
<name>A0A1L3KS19_PARA4</name>
<accession>A0A1L3KS19</accession>
<dbReference type="EMBL" id="KY040241">
    <property type="protein sequence ID" value="APG80622.1"/>
    <property type="molecule type" value="Genomic_DNA"/>
</dbReference>
<gene>
    <name evidence="2" type="primary">nadE_1</name>
</gene>
<dbReference type="GO" id="GO:0006163">
    <property type="term" value="P:purine nucleotide metabolic process"/>
    <property type="evidence" value="ECO:0007669"/>
    <property type="project" value="UniProtKB-ARBA"/>
</dbReference>
<dbReference type="GO" id="GO:0003952">
    <property type="term" value="F:NAD+ synthase (glutamine-hydrolyzing) activity"/>
    <property type="evidence" value="ECO:0007669"/>
    <property type="project" value="UniProtKB-EC"/>
</dbReference>
<feature type="domain" description="NAD/GMP synthase" evidence="1">
    <location>
        <begin position="5"/>
        <end position="79"/>
    </location>
</feature>
<dbReference type="Pfam" id="PF02540">
    <property type="entry name" value="NAD_synthase"/>
    <property type="match status" value="1"/>
</dbReference>
<sequence>MKIFTKIAEKTPSPGLWKGQTAENELDLRYEDIDKVLYSINEKNIRNKEMITKIAGIEKKKVIRIIDMMHRNEHKNRLPPSPPVRYFK</sequence>
<dbReference type="SUPFAM" id="SSF52402">
    <property type="entry name" value="Adenine nucleotide alpha hydrolases-like"/>
    <property type="match status" value="1"/>
</dbReference>
<dbReference type="Gene3D" id="3.40.50.620">
    <property type="entry name" value="HUPs"/>
    <property type="match status" value="1"/>
</dbReference>
<dbReference type="EC" id="6.3.5.1" evidence="2"/>